<dbReference type="RefSeq" id="WP_018576753.1">
    <property type="nucleotide sequence ID" value="NZ_KB892391.1"/>
</dbReference>
<dbReference type="AlphaFoldDB" id="A0A0W0YLB6"/>
<dbReference type="PROSITE" id="PS51257">
    <property type="entry name" value="PROKAR_LIPOPROTEIN"/>
    <property type="match status" value="1"/>
</dbReference>
<organism evidence="2 3">
    <name type="scientific">Legionella shakespearei DSM 23087</name>
    <dbReference type="NCBI Taxonomy" id="1122169"/>
    <lineage>
        <taxon>Bacteria</taxon>
        <taxon>Pseudomonadati</taxon>
        <taxon>Pseudomonadota</taxon>
        <taxon>Gammaproteobacteria</taxon>
        <taxon>Legionellales</taxon>
        <taxon>Legionellaceae</taxon>
        <taxon>Legionella</taxon>
    </lineage>
</organism>
<keyword evidence="3" id="KW-1185">Reference proteome</keyword>
<dbReference type="OrthoDB" id="5653190at2"/>
<comment type="caution">
    <text evidence="2">The sequence shown here is derived from an EMBL/GenBank/DDBJ whole genome shotgun (WGS) entry which is preliminary data.</text>
</comment>
<evidence type="ECO:0008006" key="4">
    <source>
        <dbReference type="Google" id="ProtNLM"/>
    </source>
</evidence>
<gene>
    <name evidence="2" type="ORF">Lsha_2521</name>
</gene>
<protein>
    <recommendedName>
        <fullName evidence="4">Lipoprotein</fullName>
    </recommendedName>
</protein>
<proteinExistence type="predicted"/>
<accession>A0A0W0YLB6</accession>
<reference evidence="2 3" key="1">
    <citation type="submission" date="2015-11" db="EMBL/GenBank/DDBJ databases">
        <title>Genomic analysis of 38 Legionella species identifies large and diverse effector repertoires.</title>
        <authorList>
            <person name="Burstein D."/>
            <person name="Amaro F."/>
            <person name="Zusman T."/>
            <person name="Lifshitz Z."/>
            <person name="Cohen O."/>
            <person name="Gilbert J.A."/>
            <person name="Pupko T."/>
            <person name="Shuman H.A."/>
            <person name="Segal G."/>
        </authorList>
    </citation>
    <scope>NUCLEOTIDE SEQUENCE [LARGE SCALE GENOMIC DNA]</scope>
    <source>
        <strain evidence="2 3">ATCC 49655</strain>
    </source>
</reference>
<dbReference type="PATRIC" id="fig|1122169.6.peg.2909"/>
<evidence type="ECO:0000256" key="1">
    <source>
        <dbReference type="SAM" id="SignalP"/>
    </source>
</evidence>
<name>A0A0W0YLB6_9GAMM</name>
<dbReference type="eggNOG" id="ENOG5030ZPM">
    <property type="taxonomic scope" value="Bacteria"/>
</dbReference>
<sequence>MNRIILTSFSVLALTVGLVGCNTMNTAANTGVTVVKTGGKVVKAGVGVVSTAGTAVVTTVGAGIDTLVGRRASSHDVKVYQKKGVIYRNGHQYRVENGRYVLVR</sequence>
<keyword evidence="1" id="KW-0732">Signal</keyword>
<evidence type="ECO:0000313" key="3">
    <source>
        <dbReference type="Proteomes" id="UP000054600"/>
    </source>
</evidence>
<dbReference type="EMBL" id="LNYW01000066">
    <property type="protein sequence ID" value="KTD57680.1"/>
    <property type="molecule type" value="Genomic_DNA"/>
</dbReference>
<feature type="signal peptide" evidence="1">
    <location>
        <begin position="1"/>
        <end position="27"/>
    </location>
</feature>
<dbReference type="Proteomes" id="UP000054600">
    <property type="component" value="Unassembled WGS sequence"/>
</dbReference>
<feature type="chain" id="PRO_5006917750" description="Lipoprotein" evidence="1">
    <location>
        <begin position="28"/>
        <end position="104"/>
    </location>
</feature>
<evidence type="ECO:0000313" key="2">
    <source>
        <dbReference type="EMBL" id="KTD57680.1"/>
    </source>
</evidence>